<evidence type="ECO:0000256" key="4">
    <source>
        <dbReference type="ARBA" id="ARBA00022737"/>
    </source>
</evidence>
<dbReference type="Pfam" id="PF01380">
    <property type="entry name" value="SIS"/>
    <property type="match status" value="2"/>
</dbReference>
<dbReference type="KEGG" id="twi:Thewi_0369"/>
<dbReference type="PANTHER" id="PTHR10937">
    <property type="entry name" value="GLUCOSAMINE--FRUCTOSE-6-PHOSPHATE AMINOTRANSFERASE, ISOMERIZING"/>
    <property type="match status" value="1"/>
</dbReference>
<dbReference type="InterPro" id="IPR001347">
    <property type="entry name" value="SIS_dom"/>
</dbReference>
<dbReference type="EC" id="2.6.1.16" evidence="2"/>
<dbReference type="Gene3D" id="3.40.50.10490">
    <property type="entry name" value="Glucose-6-phosphate isomerase like protein, domain 1"/>
    <property type="match status" value="2"/>
</dbReference>
<proteinExistence type="predicted"/>
<dbReference type="InterPro" id="IPR035490">
    <property type="entry name" value="GlmS/FrlB_SIS"/>
</dbReference>
<keyword evidence="6" id="KW-0413">Isomerase</keyword>
<dbReference type="STRING" id="697303.Thewi_0369"/>
<dbReference type="CDD" id="cd05008">
    <property type="entry name" value="SIS_GlmS_GlmD_1"/>
    <property type="match status" value="1"/>
</dbReference>
<evidence type="ECO:0000313" key="6">
    <source>
        <dbReference type="EMBL" id="AEM77858.1"/>
    </source>
</evidence>
<evidence type="ECO:0000256" key="3">
    <source>
        <dbReference type="ARBA" id="ARBA00016090"/>
    </source>
</evidence>
<organism evidence="6 7">
    <name type="scientific">Thermoanaerobacter wiegelii Rt8.B1</name>
    <dbReference type="NCBI Taxonomy" id="697303"/>
    <lineage>
        <taxon>Bacteria</taxon>
        <taxon>Bacillati</taxon>
        <taxon>Bacillota</taxon>
        <taxon>Clostridia</taxon>
        <taxon>Thermoanaerobacterales</taxon>
        <taxon>Thermoanaerobacteraceae</taxon>
        <taxon>Thermoanaerobacter</taxon>
    </lineage>
</organism>
<protein>
    <recommendedName>
        <fullName evidence="3">Glutamine--fructose-6-phosphate aminotransferase [isomerizing]</fullName>
        <ecNumber evidence="2">2.6.1.16</ecNumber>
    </recommendedName>
</protein>
<dbReference type="GO" id="GO:0097367">
    <property type="term" value="F:carbohydrate derivative binding"/>
    <property type="evidence" value="ECO:0007669"/>
    <property type="project" value="InterPro"/>
</dbReference>
<dbReference type="PROSITE" id="PS51464">
    <property type="entry name" value="SIS"/>
    <property type="match status" value="2"/>
</dbReference>
<feature type="domain" description="SIS" evidence="5">
    <location>
        <begin position="35"/>
        <end position="174"/>
    </location>
</feature>
<dbReference type="GO" id="GO:0006002">
    <property type="term" value="P:fructose 6-phosphate metabolic process"/>
    <property type="evidence" value="ECO:0007669"/>
    <property type="project" value="TreeGrafter"/>
</dbReference>
<evidence type="ECO:0000259" key="5">
    <source>
        <dbReference type="PROSITE" id="PS51464"/>
    </source>
</evidence>
<dbReference type="InterPro" id="IPR035466">
    <property type="entry name" value="GlmS/AgaS_SIS"/>
</dbReference>
<dbReference type="CDD" id="cd05009">
    <property type="entry name" value="SIS_GlmS_GlmD_2"/>
    <property type="match status" value="1"/>
</dbReference>
<dbReference type="GO" id="GO:0006487">
    <property type="term" value="P:protein N-linked glycosylation"/>
    <property type="evidence" value="ECO:0007669"/>
    <property type="project" value="TreeGrafter"/>
</dbReference>
<dbReference type="InterPro" id="IPR046348">
    <property type="entry name" value="SIS_dom_sf"/>
</dbReference>
<dbReference type="GO" id="GO:0016853">
    <property type="term" value="F:isomerase activity"/>
    <property type="evidence" value="ECO:0007669"/>
    <property type="project" value="UniProtKB-KW"/>
</dbReference>
<dbReference type="GO" id="GO:0006047">
    <property type="term" value="P:UDP-N-acetylglucosamine metabolic process"/>
    <property type="evidence" value="ECO:0007669"/>
    <property type="project" value="TreeGrafter"/>
</dbReference>
<dbReference type="SUPFAM" id="SSF53697">
    <property type="entry name" value="SIS domain"/>
    <property type="match status" value="1"/>
</dbReference>
<dbReference type="RefSeq" id="WP_014062218.1">
    <property type="nucleotide sequence ID" value="NC_015958.1"/>
</dbReference>
<evidence type="ECO:0000256" key="2">
    <source>
        <dbReference type="ARBA" id="ARBA00012916"/>
    </source>
</evidence>
<comment type="catalytic activity">
    <reaction evidence="1">
        <text>D-fructose 6-phosphate + L-glutamine = D-glucosamine 6-phosphate + L-glutamate</text>
        <dbReference type="Rhea" id="RHEA:13237"/>
        <dbReference type="ChEBI" id="CHEBI:29985"/>
        <dbReference type="ChEBI" id="CHEBI:58359"/>
        <dbReference type="ChEBI" id="CHEBI:58725"/>
        <dbReference type="ChEBI" id="CHEBI:61527"/>
        <dbReference type="EC" id="2.6.1.16"/>
    </reaction>
</comment>
<dbReference type="GO" id="GO:0004360">
    <property type="term" value="F:glutamine-fructose-6-phosphate transaminase (isomerizing) activity"/>
    <property type="evidence" value="ECO:0007669"/>
    <property type="project" value="UniProtKB-EC"/>
</dbReference>
<dbReference type="AlphaFoldDB" id="G2MUV7"/>
<accession>G2MUV7</accession>
<evidence type="ECO:0000256" key="1">
    <source>
        <dbReference type="ARBA" id="ARBA00001031"/>
    </source>
</evidence>
<reference evidence="6 7" key="1">
    <citation type="submission" date="2011-08" db="EMBL/GenBank/DDBJ databases">
        <title>Complete sequence of Thermoanaerobacter wiegelii Rt8.B1.</title>
        <authorList>
            <consortium name="US DOE Joint Genome Institute"/>
            <person name="Lucas S."/>
            <person name="Han J."/>
            <person name="Lapidus A."/>
            <person name="Cheng J.-F."/>
            <person name="Goodwin L."/>
            <person name="Pitluck S."/>
            <person name="Peters L."/>
            <person name="Mikhailova N."/>
            <person name="Zeytun A."/>
            <person name="Daligault H."/>
            <person name="Detter J.C."/>
            <person name="Han C."/>
            <person name="Tapia R."/>
            <person name="Land M."/>
            <person name="Hauser L."/>
            <person name="Kyrpides N."/>
            <person name="Ivanova N."/>
            <person name="Pagani I."/>
            <person name="Hemme C."/>
            <person name="Woyke T."/>
        </authorList>
    </citation>
    <scope>NUCLEOTIDE SEQUENCE [LARGE SCALE GENOMIC DNA]</scope>
    <source>
        <strain evidence="6 7">Rt8.B1</strain>
    </source>
</reference>
<dbReference type="eggNOG" id="COG0449">
    <property type="taxonomic scope" value="Bacteria"/>
</dbReference>
<dbReference type="PANTHER" id="PTHR10937:SF0">
    <property type="entry name" value="GLUTAMINE--FRUCTOSE-6-PHOSPHATE TRANSAMINASE (ISOMERIZING)"/>
    <property type="match status" value="1"/>
</dbReference>
<gene>
    <name evidence="6" type="ORF">Thewi_0369</name>
</gene>
<dbReference type="EMBL" id="CP002991">
    <property type="protein sequence ID" value="AEM77858.1"/>
    <property type="molecule type" value="Genomic_DNA"/>
</dbReference>
<keyword evidence="7" id="KW-1185">Reference proteome</keyword>
<evidence type="ECO:0000313" key="7">
    <source>
        <dbReference type="Proteomes" id="UP000008276"/>
    </source>
</evidence>
<name>G2MUV7_9THEO</name>
<dbReference type="HOGENOM" id="CLU_012520_2_0_9"/>
<feature type="domain" description="SIS" evidence="5">
    <location>
        <begin position="193"/>
        <end position="333"/>
    </location>
</feature>
<sequence>MEIRDKHPYMMWETILSTPNLIPEIGNHMEEIRKVAKLLREKDFVYITGCGTSYNLALTFANFLNNYGKKCAIALPAYEMLHHVDVVDASKSAIVSISHSGGTGASVQVLNKLLQSDILKIAITNTDKSRIMNVADASILVPGWEEVGPKTRSYTLGLIVALLVSMLVGEKDFEIVEYLERISKGLKQEIDRWVTEIKDLSEKMLGRRIYVVGAGPNYGVAAEAALKIMETSNVPAFAMELEEIGHGPIATVVNEETVLFVLKTPKDEARAKDVVNAAKEMGAMVVEFSNKITEGGVKIPYDDESLIPVYTIVPMQMVAYWLAVSRNVFPDLIRKRGDKHKKALDIILG</sequence>
<keyword evidence="4" id="KW-0677">Repeat</keyword>
<dbReference type="Proteomes" id="UP000008276">
    <property type="component" value="Chromosome"/>
</dbReference>